<sequence>MKTDVEFGPSTEDILEGLSTPDFKALNQQANNETIKRMKQAVPILIGIGKAQDHIPGMHKNLILHAGPPITWQRASGPLKGAIIAGLIYEGLAKNKSEAEEVMAKGEVVLAPCHDHNAVGPMAGIITSSMSVYIVEDQFSGHRSYSNLSDDRGDYRGSSIRFGVYDQEAIDYLHWIEDVIAPALDQAIRDENGIDFLPIIGRSLLMGDDCHVMNNAATLIFSRILLPGIIRNSKQKKETVQIATQIYQDESFPLNPIMATCKAVADAGSGIPHSSIITAMARNGTEFGIKVSGLGDTWFTGLAGVARGILMPGITPADVNRDMGDSAITETMGLGGTIKSISGSYQDSINNILKTYNITHSESDLFLIPGIDDRGSPLGYDLLKIIKADTTPTINSGLAQKHMNRYQAGIGSLHPPMEAFLKAAVHFLEVEKNQPPSKQP</sequence>
<dbReference type="Gene3D" id="3.90.1700.10">
    <property type="entry name" value="v583 domain like"/>
    <property type="match status" value="1"/>
</dbReference>
<organism evidence="1 2">
    <name type="scientific">Microbulbifer echini</name>
    <dbReference type="NCBI Taxonomy" id="1529067"/>
    <lineage>
        <taxon>Bacteria</taxon>
        <taxon>Pseudomonadati</taxon>
        <taxon>Pseudomonadota</taxon>
        <taxon>Gammaproteobacteria</taxon>
        <taxon>Cellvibrionales</taxon>
        <taxon>Microbulbiferaceae</taxon>
        <taxon>Microbulbifer</taxon>
    </lineage>
</organism>
<comment type="caution">
    <text evidence="1">The sequence shown here is derived from an EMBL/GenBank/DDBJ whole genome shotgun (WGS) entry which is preliminary data.</text>
</comment>
<dbReference type="Gene3D" id="1.10.10.660">
    <property type="entry name" value="conserved protein of unknown function from Enterococcus faecalis V583"/>
    <property type="match status" value="1"/>
</dbReference>
<dbReference type="Pfam" id="PF06545">
    <property type="entry name" value="AllG"/>
    <property type="match status" value="1"/>
</dbReference>
<dbReference type="RefSeq" id="WP_371842712.1">
    <property type="nucleotide sequence ID" value="NZ_JBGMEL010000003.1"/>
</dbReference>
<accession>A0ABV4NK77</accession>
<dbReference type="EMBL" id="JBGMEL010000003">
    <property type="protein sequence ID" value="MFA0789740.1"/>
    <property type="molecule type" value="Genomic_DNA"/>
</dbReference>
<dbReference type="InterPro" id="IPR024033">
    <property type="entry name" value="OXTCase_su_AllG_h-dom"/>
</dbReference>
<protein>
    <submittedName>
        <fullName evidence="1">DUF1116 domain-containing protein</fullName>
    </submittedName>
</protein>
<reference evidence="1 2" key="1">
    <citation type="submission" date="2024-08" db="EMBL/GenBank/DDBJ databases">
        <authorList>
            <person name="Ishaq N."/>
        </authorList>
    </citation>
    <scope>NUCLEOTIDE SEQUENCE [LARGE SCALE GENOMIC DNA]</scope>
    <source>
        <strain evidence="1 2">JCM 30400</strain>
    </source>
</reference>
<evidence type="ECO:0000313" key="2">
    <source>
        <dbReference type="Proteomes" id="UP001569414"/>
    </source>
</evidence>
<dbReference type="Gene3D" id="3.90.1710.10">
    <property type="entry name" value="Enterococcus faecalis V583 domain"/>
    <property type="match status" value="1"/>
</dbReference>
<name>A0ABV4NK77_9GAMM</name>
<evidence type="ECO:0000313" key="1">
    <source>
        <dbReference type="EMBL" id="MFA0789740.1"/>
    </source>
</evidence>
<dbReference type="Proteomes" id="UP001569414">
    <property type="component" value="Unassembled WGS sequence"/>
</dbReference>
<keyword evidence="2" id="KW-1185">Reference proteome</keyword>
<gene>
    <name evidence="1" type="ORF">ACCI51_04225</name>
</gene>
<proteinExistence type="predicted"/>
<dbReference type="InterPro" id="IPR009499">
    <property type="entry name" value="AllG-like"/>
</dbReference>